<protein>
    <recommendedName>
        <fullName evidence="2">Peptidase M56 domain-containing protein</fullName>
    </recommendedName>
</protein>
<dbReference type="STRING" id="1184151.AW736_03185"/>
<sequence>MSLLFTLTLRGTLLFAVVWLLEITLRPKMRAAGRRLWWMLVPVGFLLPVGFTVSDPVARPLIAAAGRAVEFLQNPGAFLMTNPAASHHFALAGVFSRPEVLVTVIWLLGVVLYLGIAVVRTLIASRCWAHLRLCTDPALLDLLEDCKACAGVTAPIGVVVSERIPAPALLGWLRPRILLPASLASALSPENLRVLFLHELAHFRAFDIPLHWLHTLARAVHWFNPFVHLSARRWLRFREEAADERAIGWLQEPGRADAYSATLLRVLKLGHPFPVSLGALALGESIKNLKQRMIMITNYTKRTPHSVLAVLAALVLATGASFLPARAQPAAEPASPAIPAMKAWLAGIDAGKYAQSWDDAATFFKKTLPRETWEAALKNNRAPLGALKSRQAFMAQELTEIPAPDGSRMKGEYAVVIFNASFANAPSIIETVTFEKESDGAWRAVGYFIRPRP</sequence>
<keyword evidence="1" id="KW-0472">Membrane</keyword>
<accession>A0A178INJ2</accession>
<feature type="transmembrane region" description="Helical" evidence="1">
    <location>
        <begin position="307"/>
        <end position="325"/>
    </location>
</feature>
<feature type="transmembrane region" description="Helical" evidence="1">
    <location>
        <begin position="100"/>
        <end position="123"/>
    </location>
</feature>
<dbReference type="AlphaFoldDB" id="A0A178INJ2"/>
<dbReference type="CDD" id="cd07341">
    <property type="entry name" value="M56_BlaR1_MecR1_like"/>
    <property type="match status" value="1"/>
</dbReference>
<feature type="domain" description="Peptidase M56" evidence="2">
    <location>
        <begin position="4"/>
        <end position="296"/>
    </location>
</feature>
<reference evidence="3 4" key="1">
    <citation type="submission" date="2016-01" db="EMBL/GenBank/DDBJ databases">
        <title>High potential of lignocellulose degradation of a new Verrucomicrobia species.</title>
        <authorList>
            <person name="Wang Y."/>
            <person name="Shi Y."/>
            <person name="Qiu Z."/>
            <person name="Liu S."/>
            <person name="Yang H."/>
        </authorList>
    </citation>
    <scope>NUCLEOTIDE SEQUENCE [LARGE SCALE GENOMIC DNA]</scope>
    <source>
        <strain evidence="3 4">TSB47</strain>
    </source>
</reference>
<dbReference type="Pfam" id="PF13211">
    <property type="entry name" value="DUF4019"/>
    <property type="match status" value="1"/>
</dbReference>
<proteinExistence type="predicted"/>
<evidence type="ECO:0000313" key="4">
    <source>
        <dbReference type="Proteomes" id="UP000078486"/>
    </source>
</evidence>
<evidence type="ECO:0000256" key="1">
    <source>
        <dbReference type="SAM" id="Phobius"/>
    </source>
</evidence>
<keyword evidence="1" id="KW-1133">Transmembrane helix</keyword>
<dbReference type="Pfam" id="PF05569">
    <property type="entry name" value="Peptidase_M56"/>
    <property type="match status" value="1"/>
</dbReference>
<organism evidence="3 4">
    <name type="scientific">Termitidicoccus mucosus</name>
    <dbReference type="NCBI Taxonomy" id="1184151"/>
    <lineage>
        <taxon>Bacteria</taxon>
        <taxon>Pseudomonadati</taxon>
        <taxon>Verrucomicrobiota</taxon>
        <taxon>Opitutia</taxon>
        <taxon>Opitutales</taxon>
        <taxon>Opitutaceae</taxon>
        <taxon>Termitidicoccus</taxon>
    </lineage>
</organism>
<dbReference type="InterPro" id="IPR052173">
    <property type="entry name" value="Beta-lactam_resp_regulator"/>
</dbReference>
<dbReference type="PANTHER" id="PTHR34978">
    <property type="entry name" value="POSSIBLE SENSOR-TRANSDUCER PROTEIN BLAR"/>
    <property type="match status" value="1"/>
</dbReference>
<dbReference type="InterPro" id="IPR025091">
    <property type="entry name" value="DUF4019"/>
</dbReference>
<evidence type="ECO:0000313" key="3">
    <source>
        <dbReference type="EMBL" id="OAM91473.1"/>
    </source>
</evidence>
<dbReference type="PANTHER" id="PTHR34978:SF3">
    <property type="entry name" value="SLR0241 PROTEIN"/>
    <property type="match status" value="1"/>
</dbReference>
<feature type="transmembrane region" description="Helical" evidence="1">
    <location>
        <begin position="6"/>
        <end position="24"/>
    </location>
</feature>
<dbReference type="EMBL" id="LRRQ01000027">
    <property type="protein sequence ID" value="OAM91473.1"/>
    <property type="molecule type" value="Genomic_DNA"/>
</dbReference>
<gene>
    <name evidence="3" type="ORF">AW736_03185</name>
</gene>
<keyword evidence="1" id="KW-0812">Transmembrane</keyword>
<name>A0A178INJ2_9BACT</name>
<feature type="transmembrane region" description="Helical" evidence="1">
    <location>
        <begin position="36"/>
        <end position="53"/>
    </location>
</feature>
<comment type="caution">
    <text evidence="3">The sequence shown here is derived from an EMBL/GenBank/DDBJ whole genome shotgun (WGS) entry which is preliminary data.</text>
</comment>
<dbReference type="RefSeq" id="WP_084441832.1">
    <property type="nucleotide sequence ID" value="NZ_CP109796.1"/>
</dbReference>
<evidence type="ECO:0000259" key="2">
    <source>
        <dbReference type="Pfam" id="PF05569"/>
    </source>
</evidence>
<dbReference type="Proteomes" id="UP000078486">
    <property type="component" value="Unassembled WGS sequence"/>
</dbReference>
<dbReference type="InterPro" id="IPR008756">
    <property type="entry name" value="Peptidase_M56"/>
</dbReference>
<dbReference type="OrthoDB" id="180557at2"/>
<keyword evidence="4" id="KW-1185">Reference proteome</keyword>